<accession>A0ABY3ZBC9</accession>
<dbReference type="PANTHER" id="PTHR43329">
    <property type="entry name" value="EPOXIDE HYDROLASE"/>
    <property type="match status" value="1"/>
</dbReference>
<dbReference type="InterPro" id="IPR000073">
    <property type="entry name" value="AB_hydrolase_1"/>
</dbReference>
<gene>
    <name evidence="4" type="ORF">SRIMR7_36265</name>
</gene>
<evidence type="ECO:0000313" key="4">
    <source>
        <dbReference type="EMBL" id="UNZ07623.1"/>
    </source>
</evidence>
<dbReference type="PRINTS" id="PR00412">
    <property type="entry name" value="EPOXHYDRLASE"/>
</dbReference>
<evidence type="ECO:0000256" key="1">
    <source>
        <dbReference type="ARBA" id="ARBA00022801"/>
    </source>
</evidence>
<evidence type="ECO:0000256" key="2">
    <source>
        <dbReference type="SAM" id="MobiDB-lite"/>
    </source>
</evidence>
<dbReference type="Pfam" id="PF00561">
    <property type="entry name" value="Abhydrolase_1"/>
    <property type="match status" value="1"/>
</dbReference>
<proteinExistence type="predicted"/>
<dbReference type="InterPro" id="IPR000639">
    <property type="entry name" value="Epox_hydrolase-like"/>
</dbReference>
<feature type="region of interest" description="Disordered" evidence="2">
    <location>
        <begin position="454"/>
        <end position="500"/>
    </location>
</feature>
<sequence length="855" mass="90949">MLPEGPFFRFACNHPGPVPVWPRMNGSTTGTRSQRVVGATAAVVLVTLAVAVTVAGKAPVVAVDGGAPATGPALTLSGMRNTYYIPRADSPVRDDTPGKYQITLKARAPYPVVKNVKVRIDLSVLKGKARPTWPDQGNKCGMTGQIMTCTVDVEQGAIFTPFTLVPQPGAAPGPAGAITVTVTGPGIPTVRHATQVVIGAPVITARQVPKRTAVRPGSGMELTPAFGNRGDTGIDGGVTVLVEATEATLRRVHSNCRYDKAVAPTRAQCDFPGPLPPGAAYETDAPFTAQADATAMHGRVSYTVLRAHETSGEHRLLPASAPRGTGAPLGLRPVDGGGSDFAPSMYSHADAATSVLDFDTTGINDLQAVGFTIKGKVGETVDAQVPYPRNFVDPEMAVTLPEGVSLVTVPRGEHTSDMVYCEPGASGSGPAECHGYEVGGTWVRVRIDRRVEGARGSVHALSGPKTDPNQQTTRHRSRSNTPAEPGGAGGSPGKGVSPRARWPYRSVRNVQCPHRPVHPRATAGGHVTSEVEHSSVEVNGVRLHIAEQGEGPLVVLLHGFPECWYSWRHQFAPLAAAGYRVVAPDQRGYARSEQPADIAAYTMLHLTGDVIGLIHALGEERAVVVGHDWGAPVAWTTAQLRPDVVRGVVGLSVPPAPRSPAAPLPRLREALGDGFYQIYFQEPGVADAELAQDLPATFRAMLVNGSGDSPFTDPPQPWVIPEGGKLLDTMPQPEELPAWLSQEDIDTFVGEYARHGDRAFTGGLNWYRNLDRNWELTAPFQGRGIEVPGLYLAGDRDLVRSFPAMTELLSALERMMPNVRQAPALPGCGHWTQQERPDEVNAALLEFLAELPAVE</sequence>
<keyword evidence="1 4" id="KW-0378">Hydrolase</keyword>
<keyword evidence="5" id="KW-1185">Reference proteome</keyword>
<protein>
    <submittedName>
        <fullName evidence="4">Soluble epoxide hydrolase</fullName>
        <ecNumber evidence="4">3.3.2.10</ecNumber>
    </submittedName>
</protein>
<name>A0ABY3ZBC9_STRRM</name>
<evidence type="ECO:0000313" key="5">
    <source>
        <dbReference type="Proteomes" id="UP000829494"/>
    </source>
</evidence>
<dbReference type="Proteomes" id="UP000829494">
    <property type="component" value="Chromosome"/>
</dbReference>
<dbReference type="InterPro" id="IPR029058">
    <property type="entry name" value="AB_hydrolase_fold"/>
</dbReference>
<organism evidence="4 5">
    <name type="scientific">Streptomyces rimosus subsp. rimosus</name>
    <dbReference type="NCBI Taxonomy" id="132474"/>
    <lineage>
        <taxon>Bacteria</taxon>
        <taxon>Bacillati</taxon>
        <taxon>Actinomycetota</taxon>
        <taxon>Actinomycetes</taxon>
        <taxon>Kitasatosporales</taxon>
        <taxon>Streptomycetaceae</taxon>
        <taxon>Streptomyces</taxon>
    </lineage>
</organism>
<dbReference type="SUPFAM" id="SSF53474">
    <property type="entry name" value="alpha/beta-Hydrolases"/>
    <property type="match status" value="1"/>
</dbReference>
<dbReference type="EMBL" id="CP094298">
    <property type="protein sequence ID" value="UNZ07623.1"/>
    <property type="molecule type" value="Genomic_DNA"/>
</dbReference>
<dbReference type="Gene3D" id="3.40.50.1820">
    <property type="entry name" value="alpha/beta hydrolase"/>
    <property type="match status" value="1"/>
</dbReference>
<reference evidence="4 5" key="1">
    <citation type="submission" date="2022-03" db="EMBL/GenBank/DDBJ databases">
        <title>Complete genome of Streptomyces rimosus ssp. rimosus R7 (=ATCC 10970).</title>
        <authorList>
            <person name="Beganovic S."/>
            <person name="Ruckert C."/>
            <person name="Busche T."/>
            <person name="Kalinowski J."/>
            <person name="Wittmann C."/>
        </authorList>
    </citation>
    <scope>NUCLEOTIDE SEQUENCE [LARGE SCALE GENOMIC DNA]</scope>
    <source>
        <strain evidence="4 5">R7</strain>
    </source>
</reference>
<dbReference type="EC" id="3.3.2.10" evidence="4"/>
<feature type="domain" description="AB hydrolase-1" evidence="3">
    <location>
        <begin position="552"/>
        <end position="833"/>
    </location>
</feature>
<dbReference type="GO" id="GO:0004301">
    <property type="term" value="F:epoxide hydrolase activity"/>
    <property type="evidence" value="ECO:0007669"/>
    <property type="project" value="UniProtKB-EC"/>
</dbReference>
<evidence type="ECO:0000259" key="3">
    <source>
        <dbReference type="Pfam" id="PF00561"/>
    </source>
</evidence>